<comment type="caution">
    <text evidence="1">The sequence shown here is derived from an EMBL/GenBank/DDBJ whole genome shotgun (WGS) entry which is preliminary data.</text>
</comment>
<evidence type="ECO:0000313" key="2">
    <source>
        <dbReference type="Proteomes" id="UP000285324"/>
    </source>
</evidence>
<sequence length="291" mass="31754">MSIIPFSIPRPARDQTWRFMHSRQRSQFAGADERIVLYDAPPQEAVLASIEDVHLWAPQGDPLHELPELLARLPALAHLSIGPGAVAGSVLTGLRADMLPASLRHLSIHPEPGTYTWKAGPLPRLEALTVDATLRFEPEDFPALISLSMVPDRRGMLLDRALSLPLKELNLWNVPFDSSVFDRIAGLPLLALGLLAGRGLKTLSGIEQLTGLRSLRLKNLGALEKIGPISALASLERLDIQYCKRIADIGVLDTLTRLQELTLVGCGDVGLGELAQTLNARLRRAHIAATR</sequence>
<dbReference type="RefSeq" id="WP_118931789.1">
    <property type="nucleotide sequence ID" value="NZ_CP061008.1"/>
</dbReference>
<reference evidence="1 2" key="1">
    <citation type="submission" date="2018-08" db="EMBL/GenBank/DDBJ databases">
        <title>Achromobacter xylosoxidans Genome sequencing and assembly.</title>
        <authorList>
            <person name="Wang R."/>
            <person name="Rensing C."/>
            <person name="Li Y."/>
        </authorList>
    </citation>
    <scope>NUCLEOTIDE SEQUENCE [LARGE SCALE GENOMIC DNA]</scope>
    <source>
        <strain evidence="1 2">GD003A</strain>
    </source>
</reference>
<proteinExistence type="predicted"/>
<dbReference type="Gene3D" id="3.80.10.10">
    <property type="entry name" value="Ribonuclease Inhibitor"/>
    <property type="match status" value="1"/>
</dbReference>
<gene>
    <name evidence="1" type="ORF">DY367_04400</name>
</gene>
<name>A0A424WJ05_ALCXX</name>
<accession>A0A424WJ05</accession>
<dbReference type="AlphaFoldDB" id="A0A424WJ05"/>
<evidence type="ECO:0000313" key="1">
    <source>
        <dbReference type="EMBL" id="RPJ93159.1"/>
    </source>
</evidence>
<dbReference type="Proteomes" id="UP000285324">
    <property type="component" value="Unassembled WGS sequence"/>
</dbReference>
<dbReference type="EMBL" id="QVXO01000004">
    <property type="protein sequence ID" value="RPJ93159.1"/>
    <property type="molecule type" value="Genomic_DNA"/>
</dbReference>
<dbReference type="InterPro" id="IPR032675">
    <property type="entry name" value="LRR_dom_sf"/>
</dbReference>
<dbReference type="OrthoDB" id="8653476at2"/>
<protein>
    <submittedName>
        <fullName evidence="1">Leucine-rich repeat domain-containing protein</fullName>
    </submittedName>
</protein>
<dbReference type="SUPFAM" id="SSF52058">
    <property type="entry name" value="L domain-like"/>
    <property type="match status" value="1"/>
</dbReference>
<organism evidence="1 2">
    <name type="scientific">Alcaligenes xylosoxydans xylosoxydans</name>
    <name type="common">Achromobacter xylosoxidans</name>
    <dbReference type="NCBI Taxonomy" id="85698"/>
    <lineage>
        <taxon>Bacteria</taxon>
        <taxon>Pseudomonadati</taxon>
        <taxon>Pseudomonadota</taxon>
        <taxon>Betaproteobacteria</taxon>
        <taxon>Burkholderiales</taxon>
        <taxon>Alcaligenaceae</taxon>
        <taxon>Achromobacter</taxon>
    </lineage>
</organism>